<dbReference type="EMBL" id="QFOT01000103">
    <property type="protein sequence ID" value="PZP54874.1"/>
    <property type="molecule type" value="Genomic_DNA"/>
</dbReference>
<dbReference type="GO" id="GO:0008168">
    <property type="term" value="F:methyltransferase activity"/>
    <property type="evidence" value="ECO:0007669"/>
    <property type="project" value="UniProtKB-KW"/>
</dbReference>
<proteinExistence type="predicted"/>
<keyword evidence="4" id="KW-0808">Transferase</keyword>
<dbReference type="InterPro" id="IPR013217">
    <property type="entry name" value="Methyltransf_12"/>
</dbReference>
<feature type="domain" description="Methyltransferase type 12" evidence="3">
    <location>
        <begin position="117"/>
        <end position="217"/>
    </location>
</feature>
<keyword evidence="2" id="KW-0472">Membrane</keyword>
<keyword evidence="2" id="KW-1133">Transmembrane helix</keyword>
<dbReference type="CDD" id="cd02440">
    <property type="entry name" value="AdoMet_MTases"/>
    <property type="match status" value="1"/>
</dbReference>
<keyword evidence="2" id="KW-0812">Transmembrane</keyword>
<feature type="non-terminal residue" evidence="4">
    <location>
        <position position="1"/>
    </location>
</feature>
<dbReference type="GO" id="GO:0032259">
    <property type="term" value="P:methylation"/>
    <property type="evidence" value="ECO:0007669"/>
    <property type="project" value="UniProtKB-KW"/>
</dbReference>
<evidence type="ECO:0000259" key="3">
    <source>
        <dbReference type="Pfam" id="PF08242"/>
    </source>
</evidence>
<name>A0A2W5FKG0_9BACT</name>
<reference evidence="4 5" key="1">
    <citation type="submission" date="2017-08" db="EMBL/GenBank/DDBJ databases">
        <title>Infants hospitalized years apart are colonized by the same room-sourced microbial strains.</title>
        <authorList>
            <person name="Brooks B."/>
            <person name="Olm M.R."/>
            <person name="Firek B.A."/>
            <person name="Baker R."/>
            <person name="Thomas B.C."/>
            <person name="Morowitz M.J."/>
            <person name="Banfield J.F."/>
        </authorList>
    </citation>
    <scope>NUCLEOTIDE SEQUENCE [LARGE SCALE GENOMIC DNA]</scope>
    <source>
        <strain evidence="4">S2_006_000_R2_64</strain>
    </source>
</reference>
<dbReference type="Proteomes" id="UP000249739">
    <property type="component" value="Unassembled WGS sequence"/>
</dbReference>
<accession>A0A2W5FKG0</accession>
<evidence type="ECO:0000256" key="1">
    <source>
        <dbReference type="SAM" id="MobiDB-lite"/>
    </source>
</evidence>
<feature type="transmembrane region" description="Helical" evidence="2">
    <location>
        <begin position="6"/>
        <end position="24"/>
    </location>
</feature>
<protein>
    <submittedName>
        <fullName evidence="4">Class I SAM-dependent methyltransferase</fullName>
    </submittedName>
</protein>
<feature type="compositionally biased region" description="Basic and acidic residues" evidence="1">
    <location>
        <begin position="877"/>
        <end position="891"/>
    </location>
</feature>
<evidence type="ECO:0000313" key="5">
    <source>
        <dbReference type="Proteomes" id="UP000249739"/>
    </source>
</evidence>
<dbReference type="InterPro" id="IPR029063">
    <property type="entry name" value="SAM-dependent_MTases_sf"/>
</dbReference>
<feature type="region of interest" description="Disordered" evidence="1">
    <location>
        <begin position="844"/>
        <end position="930"/>
    </location>
</feature>
<dbReference type="AlphaFoldDB" id="A0A2W5FKG0"/>
<dbReference type="Pfam" id="PF08242">
    <property type="entry name" value="Methyltransf_12"/>
    <property type="match status" value="1"/>
</dbReference>
<dbReference type="Gene3D" id="3.40.50.150">
    <property type="entry name" value="Vaccinia Virus protein VP39"/>
    <property type="match status" value="1"/>
</dbReference>
<evidence type="ECO:0000313" key="4">
    <source>
        <dbReference type="EMBL" id="PZP54874.1"/>
    </source>
</evidence>
<feature type="compositionally biased region" description="Polar residues" evidence="1">
    <location>
        <begin position="844"/>
        <end position="857"/>
    </location>
</feature>
<keyword evidence="4" id="KW-0489">Methyltransferase</keyword>
<sequence>SVFSVFNLISYIWLTIYFNCIFWLKYSILEISLTFVWESMGRSILTSLKSGHRKAIGLAKDSVAPPQQASEASKRAIRAKFKDERLKLLENVPSHIIKKAWFTMSHMLLDDGAHVIDAGCNDGSMTYAISSLFPNIKVTGIDLDGQTLATAENSYQRDNLDYRRANLFESFAPAGSVDAIINSFVLHEVYSESLYNERLISKLLERQYEALKDNGYILIRDYVLPSSGEYVLIELKDKGSSSDDIEKMSEADFLIWYSEHARSKSETDGAGFFIEELPPNYPGTKLFRLPIKWAYEFILRKDDRVKLQQTLSKEYAFYTEREFRREMASLGARVVYTAPHWDEGFIKTRYDGKIRMYREDGTPMGPPPTSYIIVAQKVAEKTSQILQERRTSRGKTGKIHLQSVRDEKTGEIVDIASRDMEIAEIIPYRVTPEGQLKIYLHEALPRGLVNSVPRIGKNLDGRKWSGHMTEAMAMPLENIRGYVDHPINEFQKFAIKEIGVKPSLDASLQKGPGFFPDPYRIDERIETWYYRVEDHHQTFEPKNVLYDIEGFSSKGQIREFDAQAIMNAITVGYLPSSRLEPQLLALHQMLKIPTEVWEDLPIHLSEVPAEEVEDISKIVKQMTLNDNRFKNIKGSAGNIRLVQSVFVDEGRDQGGGMTNLAARDMEFIFQEDNTVNTAVVLPLVKDLQGEVLAGIVSEYLPVPQRYKGNGLTQTLPSFTLPKEITDIDAARRYIADKFMVDAKFVARMGESYYTHVGMTPHRIYPFVVTNMKKAFNGRYQGVTGLYPLYNLWKMLYWDNSESFIASTARTYKNLCQDSTLSVRWDFDVKLAGSEMSNRIMNSEMSMGSEHAPSSNGSGAVIIPPFGPEALNAEDQPDASKDGKSGRGDKGKLSGTSGFGGPNDDVMGGDFKATNLRDGPSLGSLPAPRAK</sequence>
<evidence type="ECO:0000256" key="2">
    <source>
        <dbReference type="SAM" id="Phobius"/>
    </source>
</evidence>
<gene>
    <name evidence="4" type="ORF">DI586_08555</name>
</gene>
<organism evidence="4 5">
    <name type="scientific">Micavibrio aeruginosavorus</name>
    <dbReference type="NCBI Taxonomy" id="349221"/>
    <lineage>
        <taxon>Bacteria</taxon>
        <taxon>Pseudomonadati</taxon>
        <taxon>Bdellovibrionota</taxon>
        <taxon>Bdellovibrionia</taxon>
        <taxon>Bdellovibrionales</taxon>
        <taxon>Pseudobdellovibrionaceae</taxon>
        <taxon>Micavibrio</taxon>
    </lineage>
</organism>
<dbReference type="SUPFAM" id="SSF53335">
    <property type="entry name" value="S-adenosyl-L-methionine-dependent methyltransferases"/>
    <property type="match status" value="1"/>
</dbReference>
<comment type="caution">
    <text evidence="4">The sequence shown here is derived from an EMBL/GenBank/DDBJ whole genome shotgun (WGS) entry which is preliminary data.</text>
</comment>